<proteinExistence type="predicted"/>
<sequence>MGICLLVFYVAFFAASRIHAQACTPRPLVALYAPARVPFLPSRAADDQGFHVVLAFEAPFDLSGNCTDAQYSCLLGVGGDGAVQGGSAQQLDAGGALFKIWITASSEGTMQLMLKEDPCDPNTRPHFAYVQVDWEVPKADLLLTGPRLTTTNTSFQVEAVFSEPILPLGLSSLFARNAAVKRLQRLSPQLTRFQLQGSVGADAQVWLPGYTDYAGNRGGSITSYR</sequence>
<feature type="chain" id="PRO_5047009187" evidence="1">
    <location>
        <begin position="21"/>
        <end position="225"/>
    </location>
</feature>
<keyword evidence="3" id="KW-1185">Reference proteome</keyword>
<gene>
    <name evidence="2" type="ORF">DUNSADRAFT_10995</name>
</gene>
<reference evidence="2" key="1">
    <citation type="submission" date="2017-08" db="EMBL/GenBank/DDBJ databases">
        <authorList>
            <person name="Polle J.E."/>
            <person name="Barry K."/>
            <person name="Cushman J."/>
            <person name="Schmutz J."/>
            <person name="Tran D."/>
            <person name="Hathwaick L.T."/>
            <person name="Yim W.C."/>
            <person name="Jenkins J."/>
            <person name="Mckie-Krisberg Z.M."/>
            <person name="Prochnik S."/>
            <person name="Lindquist E."/>
            <person name="Dockter R.B."/>
            <person name="Adam C."/>
            <person name="Molina H."/>
            <person name="Bunkerborg J."/>
            <person name="Jin E."/>
            <person name="Buchheim M."/>
            <person name="Magnuson J."/>
        </authorList>
    </citation>
    <scope>NUCLEOTIDE SEQUENCE</scope>
    <source>
        <strain evidence="2">CCAP 19/18</strain>
    </source>
</reference>
<protein>
    <submittedName>
        <fullName evidence="2">Uncharacterized protein</fullName>
    </submittedName>
</protein>
<evidence type="ECO:0000256" key="1">
    <source>
        <dbReference type="SAM" id="SignalP"/>
    </source>
</evidence>
<comment type="caution">
    <text evidence="2">The sequence shown here is derived from an EMBL/GenBank/DDBJ whole genome shotgun (WGS) entry which is preliminary data.</text>
</comment>
<name>A0ABQ7GEB7_DUNSA</name>
<accession>A0ABQ7GEB7</accession>
<evidence type="ECO:0000313" key="2">
    <source>
        <dbReference type="EMBL" id="KAF5832949.1"/>
    </source>
</evidence>
<keyword evidence="1" id="KW-0732">Signal</keyword>
<feature type="signal peptide" evidence="1">
    <location>
        <begin position="1"/>
        <end position="20"/>
    </location>
</feature>
<dbReference type="EMBL" id="MU069839">
    <property type="protein sequence ID" value="KAF5832949.1"/>
    <property type="molecule type" value="Genomic_DNA"/>
</dbReference>
<organism evidence="2 3">
    <name type="scientific">Dunaliella salina</name>
    <name type="common">Green alga</name>
    <name type="synonym">Protococcus salinus</name>
    <dbReference type="NCBI Taxonomy" id="3046"/>
    <lineage>
        <taxon>Eukaryota</taxon>
        <taxon>Viridiplantae</taxon>
        <taxon>Chlorophyta</taxon>
        <taxon>core chlorophytes</taxon>
        <taxon>Chlorophyceae</taxon>
        <taxon>CS clade</taxon>
        <taxon>Chlamydomonadales</taxon>
        <taxon>Dunaliellaceae</taxon>
        <taxon>Dunaliella</taxon>
    </lineage>
</organism>
<dbReference type="Proteomes" id="UP000815325">
    <property type="component" value="Unassembled WGS sequence"/>
</dbReference>
<evidence type="ECO:0000313" key="3">
    <source>
        <dbReference type="Proteomes" id="UP000815325"/>
    </source>
</evidence>